<dbReference type="GO" id="GO:0006457">
    <property type="term" value="P:protein folding"/>
    <property type="evidence" value="ECO:0007669"/>
    <property type="project" value="InterPro"/>
</dbReference>
<dbReference type="EMBL" id="GU911519">
    <property type="protein sequence ID" value="ADG36173.1"/>
    <property type="molecule type" value="Genomic_DNA"/>
</dbReference>
<dbReference type="RefSeq" id="YP_004009825.1">
    <property type="nucleotide sequence ID" value="NC_014661.1"/>
</dbReference>
<keyword evidence="2" id="KW-1185">Reference proteome</keyword>
<gene>
    <name evidence="1" type="primary">31</name>
    <name evidence="1" type="ORF">Acj61p208</name>
</gene>
<dbReference type="InterPro" id="IPR011032">
    <property type="entry name" value="GroES-like_sf"/>
</dbReference>
<reference evidence="1 2" key="1">
    <citation type="journal article" date="2010" name="Virol. J.">
        <title>Genomes of the T4-related bacteriophages as windows on microbial genome evolution.</title>
        <authorList>
            <person name="Petrov V.M."/>
            <person name="Ratnayaka S."/>
            <person name="Nolan J.M."/>
            <person name="Miller E.S."/>
            <person name="Karam J.D."/>
        </authorList>
    </citation>
    <scope>NUCLEOTIDE SEQUENCE [LARGE SCALE GENOMIC DNA]</scope>
</reference>
<dbReference type="Gene3D" id="2.30.33.40">
    <property type="entry name" value="GroES chaperonin"/>
    <property type="match status" value="1"/>
</dbReference>
<dbReference type="GeneID" id="9926098"/>
<dbReference type="KEGG" id="vg:9926098"/>
<organism evidence="1 2">
    <name type="scientific">Acinetobacter phage Acj61</name>
    <dbReference type="NCBI Taxonomy" id="760732"/>
    <lineage>
        <taxon>Viruses</taxon>
        <taxon>Duplodnaviria</taxon>
        <taxon>Heunggongvirae</taxon>
        <taxon>Uroviricota</taxon>
        <taxon>Caudoviricetes</taxon>
        <taxon>Pantevenvirales</taxon>
        <taxon>Straboviridae</taxon>
        <taxon>Twarogvirinae</taxon>
        <taxon>Lasallevirus</taxon>
        <taxon>Lasallevirus Acj61</taxon>
        <taxon>Acinetobacter virus Acj61</taxon>
    </lineage>
</organism>
<sequence>MQIKALGEFLVLRAIAKPAGSEIYSDTVPGLVVGVREQGEIPEVCYVHDIGPGVPEGIFKIGDMTPVPLGKMANIPHPLVATKEKLAKEIDEKFISVHYTNVPALYAN</sequence>
<dbReference type="OrthoDB" id="19822at10239"/>
<dbReference type="Proteomes" id="UP000008730">
    <property type="component" value="Segment"/>
</dbReference>
<accession>E5E4I9</accession>
<evidence type="ECO:0000313" key="1">
    <source>
        <dbReference type="EMBL" id="ADG36173.1"/>
    </source>
</evidence>
<name>E5E4I9_9CAUD</name>
<dbReference type="SUPFAM" id="SSF50129">
    <property type="entry name" value="GroES-like"/>
    <property type="match status" value="1"/>
</dbReference>
<proteinExistence type="predicted"/>
<evidence type="ECO:0000313" key="2">
    <source>
        <dbReference type="Proteomes" id="UP000008730"/>
    </source>
</evidence>
<dbReference type="InterPro" id="IPR037124">
    <property type="entry name" value="Chaperonin_GroES_sf"/>
</dbReference>
<protein>
    <submittedName>
        <fullName evidence="1">Gp31 head assembly cochaperone with GroEL</fullName>
    </submittedName>
</protein>